<dbReference type="PANTHER" id="PTHR44947">
    <property type="entry name" value="OS05G0501001 PROTEIN"/>
    <property type="match status" value="1"/>
</dbReference>
<name>A0ABC9FQF7_9POAL</name>
<feature type="region of interest" description="Disordered" evidence="1">
    <location>
        <begin position="1"/>
        <end position="44"/>
    </location>
</feature>
<proteinExistence type="predicted"/>
<dbReference type="EMBL" id="OZ075117">
    <property type="protein sequence ID" value="CAL5080326.1"/>
    <property type="molecule type" value="Genomic_DNA"/>
</dbReference>
<evidence type="ECO:0000313" key="3">
    <source>
        <dbReference type="EMBL" id="CAL5090437.1"/>
    </source>
</evidence>
<gene>
    <name evidence="2" type="ORF">URODEC1_LOCUS108068</name>
    <name evidence="3" type="ORF">URODEC1_LOCUS113881</name>
</gene>
<organism evidence="2 4">
    <name type="scientific">Urochloa decumbens</name>
    <dbReference type="NCBI Taxonomy" id="240449"/>
    <lineage>
        <taxon>Eukaryota</taxon>
        <taxon>Viridiplantae</taxon>
        <taxon>Streptophyta</taxon>
        <taxon>Embryophyta</taxon>
        <taxon>Tracheophyta</taxon>
        <taxon>Spermatophyta</taxon>
        <taxon>Magnoliopsida</taxon>
        <taxon>Liliopsida</taxon>
        <taxon>Poales</taxon>
        <taxon>Poaceae</taxon>
        <taxon>PACMAD clade</taxon>
        <taxon>Panicoideae</taxon>
        <taxon>Panicodae</taxon>
        <taxon>Paniceae</taxon>
        <taxon>Melinidinae</taxon>
        <taxon>Urochloa</taxon>
    </lineage>
</organism>
<evidence type="ECO:0000313" key="4">
    <source>
        <dbReference type="Proteomes" id="UP001497457"/>
    </source>
</evidence>
<dbReference type="Proteomes" id="UP001497457">
    <property type="component" value="Chromosome 7b"/>
</dbReference>
<accession>A0ABC9FQF7</accession>
<protein>
    <recommendedName>
        <fullName evidence="5">Myb-like domain-containing protein</fullName>
    </recommendedName>
</protein>
<dbReference type="PANTHER" id="PTHR44947:SF1">
    <property type="entry name" value="OS11G0303800 PROTEIN"/>
    <property type="match status" value="1"/>
</dbReference>
<evidence type="ECO:0000313" key="2">
    <source>
        <dbReference type="EMBL" id="CAL5080326.1"/>
    </source>
</evidence>
<dbReference type="Proteomes" id="UP001497457">
    <property type="component" value="Chromosome 8b"/>
</dbReference>
<feature type="compositionally biased region" description="Polar residues" evidence="1">
    <location>
        <begin position="30"/>
        <end position="44"/>
    </location>
</feature>
<keyword evidence="4" id="KW-1185">Reference proteome</keyword>
<dbReference type="AlphaFoldDB" id="A0ABC9FQF7"/>
<evidence type="ECO:0008006" key="5">
    <source>
        <dbReference type="Google" id="ProtNLM"/>
    </source>
</evidence>
<evidence type="ECO:0000256" key="1">
    <source>
        <dbReference type="SAM" id="MobiDB-lite"/>
    </source>
</evidence>
<reference evidence="2 4" key="1">
    <citation type="submission" date="2024-10" db="EMBL/GenBank/DDBJ databases">
        <authorList>
            <person name="Ryan C."/>
        </authorList>
    </citation>
    <scope>NUCLEOTIDE SEQUENCE [LARGE SCALE GENOMIC DNA]</scope>
</reference>
<dbReference type="EMBL" id="OZ075118">
    <property type="protein sequence ID" value="CAL5090437.1"/>
    <property type="molecule type" value="Genomic_DNA"/>
</dbReference>
<sequence>MAGREKKSGTRKRPVNLESPPATPSATPTQRALQGTAPLQGNAPSTLAAAYASWRPESSAGNHGVQPTSANPWGSYFNSLQQTVLPPMQANGENSHFVGVAKSMNTPSPTTTATTTKGVKKRFWSHDEEVRLASAWLNTSKDPIHGNDKNRESFWGQITEKFNKDSQC</sequence>